<reference evidence="1 2" key="1">
    <citation type="submission" date="2020-01" db="EMBL/GenBank/DDBJ databases">
        <title>Novel species isolated from a subtropical stream in China.</title>
        <authorList>
            <person name="Lu H."/>
        </authorList>
    </citation>
    <scope>NUCLEOTIDE SEQUENCE [LARGE SCALE GENOMIC DNA]</scope>
    <source>
        <strain evidence="1 2">FT82W</strain>
    </source>
</reference>
<evidence type="ECO:0000313" key="2">
    <source>
        <dbReference type="Proteomes" id="UP000470302"/>
    </source>
</evidence>
<dbReference type="AlphaFoldDB" id="A0A845GEL9"/>
<dbReference type="SUPFAM" id="SSF52540">
    <property type="entry name" value="P-loop containing nucleoside triphosphate hydrolases"/>
    <property type="match status" value="1"/>
</dbReference>
<dbReference type="InterPro" id="IPR027417">
    <property type="entry name" value="P-loop_NTPase"/>
</dbReference>
<evidence type="ECO:0000313" key="1">
    <source>
        <dbReference type="EMBL" id="MYM91418.1"/>
    </source>
</evidence>
<proteinExistence type="predicted"/>
<dbReference type="Proteomes" id="UP000470302">
    <property type="component" value="Unassembled WGS sequence"/>
</dbReference>
<comment type="caution">
    <text evidence="1">The sequence shown here is derived from an EMBL/GenBank/DDBJ whole genome shotgun (WGS) entry which is preliminary data.</text>
</comment>
<gene>
    <name evidence="1" type="ORF">GTP91_30110</name>
</gene>
<accession>A0A845GEL9</accession>
<protein>
    <submittedName>
        <fullName evidence="1">Uncharacterized protein</fullName>
    </submittedName>
</protein>
<dbReference type="EMBL" id="WWCW01000201">
    <property type="protein sequence ID" value="MYM91418.1"/>
    <property type="molecule type" value="Genomic_DNA"/>
</dbReference>
<dbReference type="RefSeq" id="WP_161100059.1">
    <property type="nucleotide sequence ID" value="NZ_WWCW01000201.1"/>
</dbReference>
<sequence length="450" mass="50084">MTKSTDSPDIAAKTTKNRIDFAKGVRENIFKRVNGQCSVPRCKNPAMVPLASGNTAVNLGIACHIFSAAENGPRGRKGISEDFISSAENGIWCCSYHGSLIDKANGKDYSPETLFAWKKLAEARILKQSNDLPSPLGWVENIEFTEFIEREGLPKIKLSRNTLIMGENGAGKSVLMEMAASISNAEFGQRFFGSTIKTNTGDIRPAMFAATVTYSTVDTHAKKITVEVRNDLLTRTEGSTPCLLAPGDIEFILASSKSGQKRDGEDDVDFMMRVLTVDKPALYALAKIGTKSIMPGEITFFPAVDEDDNGKILPRRKENGERYIELRFRKAGKEHQGTYSGLSGSEQVRLIVDLFISKAREVCKQRLTLLMIDDIICSFDSKNYFTLLNKLSEEDFQSVVMLPPGLHKTTLDYVKNVPHLKDIECLEPWRLEIVDALDSMLRRERPIKPK</sequence>
<name>A0A845GEL9_9BURK</name>
<organism evidence="1 2">
    <name type="scientific">Duganella vulcania</name>
    <dbReference type="NCBI Taxonomy" id="2692166"/>
    <lineage>
        <taxon>Bacteria</taxon>
        <taxon>Pseudomonadati</taxon>
        <taxon>Pseudomonadota</taxon>
        <taxon>Betaproteobacteria</taxon>
        <taxon>Burkholderiales</taxon>
        <taxon>Oxalobacteraceae</taxon>
        <taxon>Telluria group</taxon>
        <taxon>Duganella</taxon>
    </lineage>
</organism>